<dbReference type="Proteomes" id="UP000823561">
    <property type="component" value="Chromosome 11"/>
</dbReference>
<reference evidence="1" key="1">
    <citation type="submission" date="2020-10" db="EMBL/GenBank/DDBJ databases">
        <title>Chromosome-scale genome assembly of the Allis shad, Alosa alosa.</title>
        <authorList>
            <person name="Margot Z."/>
            <person name="Christophe K."/>
            <person name="Cabau C."/>
            <person name="Louis A."/>
            <person name="Berthelot C."/>
            <person name="Parey E."/>
            <person name="Roest Crollius H."/>
            <person name="Montfort J."/>
            <person name="Robinson-Rechavi M."/>
            <person name="Bucao C."/>
            <person name="Bouchez O."/>
            <person name="Gislard M."/>
            <person name="Lluch J."/>
            <person name="Milhes M."/>
            <person name="Lampietro C."/>
            <person name="Lopez Roques C."/>
            <person name="Donnadieu C."/>
            <person name="Braasch I."/>
            <person name="Desvignes T."/>
            <person name="Postlethwait J."/>
            <person name="Bobe J."/>
            <person name="Guiguen Y."/>
        </authorList>
    </citation>
    <scope>NUCLEOTIDE SEQUENCE</scope>
    <source>
        <strain evidence="1">M-15738</strain>
        <tissue evidence="1">Blood</tissue>
    </source>
</reference>
<sequence>MLPTGFRWGASASGLSMQINHWFTPFTVTDGENVWAQVSFGLLTVGDDDTPVDLTLIHLEPVSTAIIIEGRLVMDGLKSLPEALCILFGLSYALHLDYPKSMKNTLNFIQKVMLGLGQNKLPPKWQSL</sequence>
<dbReference type="EMBL" id="JADWDJ010000011">
    <property type="protein sequence ID" value="KAG5273817.1"/>
    <property type="molecule type" value="Genomic_DNA"/>
</dbReference>
<dbReference type="PANTHER" id="PTHR31025:SF19">
    <property type="entry name" value="SI:CH73-42K18.1-RELATED"/>
    <property type="match status" value="1"/>
</dbReference>
<evidence type="ECO:0000313" key="2">
    <source>
        <dbReference type="Proteomes" id="UP000823561"/>
    </source>
</evidence>
<dbReference type="PANTHER" id="PTHR31025">
    <property type="entry name" value="SI:CH211-196P9.1-RELATED"/>
    <property type="match status" value="1"/>
</dbReference>
<name>A0AAV6GKE6_9TELE</name>
<comment type="caution">
    <text evidence="1">The sequence shown here is derived from an EMBL/GenBank/DDBJ whole genome shotgun (WGS) entry which is preliminary data.</text>
</comment>
<keyword evidence="2" id="KW-1185">Reference proteome</keyword>
<dbReference type="AlphaFoldDB" id="A0AAV6GKE6"/>
<gene>
    <name evidence="1" type="ORF">AALO_G00155870</name>
</gene>
<evidence type="ECO:0000313" key="1">
    <source>
        <dbReference type="EMBL" id="KAG5273817.1"/>
    </source>
</evidence>
<accession>A0AAV6GKE6</accession>
<proteinExistence type="predicted"/>
<organism evidence="1 2">
    <name type="scientific">Alosa alosa</name>
    <name type="common">allis shad</name>
    <dbReference type="NCBI Taxonomy" id="278164"/>
    <lineage>
        <taxon>Eukaryota</taxon>
        <taxon>Metazoa</taxon>
        <taxon>Chordata</taxon>
        <taxon>Craniata</taxon>
        <taxon>Vertebrata</taxon>
        <taxon>Euteleostomi</taxon>
        <taxon>Actinopterygii</taxon>
        <taxon>Neopterygii</taxon>
        <taxon>Teleostei</taxon>
        <taxon>Clupei</taxon>
        <taxon>Clupeiformes</taxon>
        <taxon>Clupeoidei</taxon>
        <taxon>Clupeidae</taxon>
        <taxon>Alosa</taxon>
    </lineage>
</organism>
<protein>
    <submittedName>
        <fullName evidence="1">Uncharacterized protein</fullName>
    </submittedName>
</protein>